<dbReference type="EMBL" id="CAJPVJ010021092">
    <property type="protein sequence ID" value="CAG2177859.1"/>
    <property type="molecule type" value="Genomic_DNA"/>
</dbReference>
<dbReference type="EMBL" id="OC935917">
    <property type="protein sequence ID" value="CAD7660723.1"/>
    <property type="molecule type" value="Genomic_DNA"/>
</dbReference>
<dbReference type="InterPro" id="IPR009003">
    <property type="entry name" value="Peptidase_S1_PA"/>
</dbReference>
<dbReference type="InterPro" id="IPR036034">
    <property type="entry name" value="PDZ_sf"/>
</dbReference>
<protein>
    <submittedName>
        <fullName evidence="1">Uncharacterized protein</fullName>
    </submittedName>
</protein>
<gene>
    <name evidence="1" type="ORF">ONB1V03_LOCUS17286</name>
</gene>
<dbReference type="AlphaFoldDB" id="A0A7R9QXN0"/>
<keyword evidence="2" id="KW-1185">Reference proteome</keyword>
<dbReference type="Gene3D" id="2.30.42.10">
    <property type="match status" value="1"/>
</dbReference>
<feature type="non-terminal residue" evidence="1">
    <location>
        <position position="1"/>
    </location>
</feature>
<dbReference type="OrthoDB" id="10557583at2759"/>
<dbReference type="Pfam" id="PF13365">
    <property type="entry name" value="Trypsin_2"/>
    <property type="match status" value="1"/>
</dbReference>
<feature type="non-terminal residue" evidence="1">
    <location>
        <position position="426"/>
    </location>
</feature>
<dbReference type="SUPFAM" id="SSF50494">
    <property type="entry name" value="Trypsin-like serine proteases"/>
    <property type="match status" value="1"/>
</dbReference>
<accession>A0A7R9QXN0</accession>
<organism evidence="1">
    <name type="scientific">Oppiella nova</name>
    <dbReference type="NCBI Taxonomy" id="334625"/>
    <lineage>
        <taxon>Eukaryota</taxon>
        <taxon>Metazoa</taxon>
        <taxon>Ecdysozoa</taxon>
        <taxon>Arthropoda</taxon>
        <taxon>Chelicerata</taxon>
        <taxon>Arachnida</taxon>
        <taxon>Acari</taxon>
        <taxon>Acariformes</taxon>
        <taxon>Sarcoptiformes</taxon>
        <taxon>Oribatida</taxon>
        <taxon>Brachypylina</taxon>
        <taxon>Oppioidea</taxon>
        <taxon>Oppiidae</taxon>
        <taxon>Oppiella</taxon>
    </lineage>
</organism>
<dbReference type="Proteomes" id="UP000728032">
    <property type="component" value="Unassembled WGS sequence"/>
</dbReference>
<dbReference type="Gene3D" id="2.40.10.120">
    <property type="match status" value="1"/>
</dbReference>
<evidence type="ECO:0000313" key="2">
    <source>
        <dbReference type="Proteomes" id="UP000728032"/>
    </source>
</evidence>
<sequence>VVTKDNILAVIELEKRDKDYPSVDFADSDALQIGDEVLALTDPRYGIYNHMSDGRVTDLRLSGSLVQKFQRMPDLAAYDYIIHTALSKANGSALLNRAGQVLGMNCTQQDNHINSEGTRLSIGLVLYPYDPNNKEWFIDNEVDAEDLTDDPGVMIWEIFEDSKVRGTGIYKYDIITHINGTEIKSMDGINDFVTTERVDKNIVLRINGVDHKIELNTSQMKPHKKYNDLNCYHPVVTSMTRMRDNFYFLSTYDKRFWFISESDEANDKNSRKLDTITTNWLKIDASLYFGLNAECGLQFRDSLVLVNYNEKSQQNEILYGNLRDWKWTSMVWSQFDGFKVTETLLDWKRSIDGIAIIEETLFLFQDNKQIRVDCLYKTDKWVYEVNTGHKNFLITGPLNATYFGEQQKDTIPLYIIKGDKYHICYL</sequence>
<evidence type="ECO:0000313" key="1">
    <source>
        <dbReference type="EMBL" id="CAD7660723.1"/>
    </source>
</evidence>
<proteinExistence type="predicted"/>
<name>A0A7R9QXN0_9ACAR</name>
<dbReference type="SUPFAM" id="SSF50156">
    <property type="entry name" value="PDZ domain-like"/>
    <property type="match status" value="1"/>
</dbReference>
<reference evidence="1" key="1">
    <citation type="submission" date="2020-11" db="EMBL/GenBank/DDBJ databases">
        <authorList>
            <person name="Tran Van P."/>
        </authorList>
    </citation>
    <scope>NUCLEOTIDE SEQUENCE</scope>
</reference>